<feature type="domain" description="Protein UNC80 C-terminal" evidence="2">
    <location>
        <begin position="125"/>
        <end position="820"/>
    </location>
</feature>
<gene>
    <name evidence="3" type="primary">UNC80_2</name>
    <name evidence="3" type="ORF">Ciccas_002724</name>
</gene>
<evidence type="ECO:0000256" key="1">
    <source>
        <dbReference type="SAM" id="MobiDB-lite"/>
    </source>
</evidence>
<feature type="region of interest" description="Disordered" evidence="1">
    <location>
        <begin position="638"/>
        <end position="658"/>
    </location>
</feature>
<dbReference type="EMBL" id="JBJKFK010000223">
    <property type="protein sequence ID" value="KAL3318618.1"/>
    <property type="molecule type" value="Genomic_DNA"/>
</dbReference>
<name>A0ABD2QGF2_9PLAT</name>
<comment type="caution">
    <text evidence="3">The sequence shown here is derived from an EMBL/GenBank/DDBJ whole genome shotgun (WGS) entry which is preliminary data.</text>
</comment>
<dbReference type="Pfam" id="PF20262">
    <property type="entry name" value="UNC80_C"/>
    <property type="match status" value="2"/>
</dbReference>
<protein>
    <submittedName>
        <fullName evidence="3">Protein unc-80</fullName>
    </submittedName>
</protein>
<evidence type="ECO:0000259" key="2">
    <source>
        <dbReference type="Pfam" id="PF20262"/>
    </source>
</evidence>
<feature type="domain" description="Protein UNC80 C-terminal" evidence="2">
    <location>
        <begin position="2"/>
        <end position="123"/>
    </location>
</feature>
<evidence type="ECO:0000313" key="3">
    <source>
        <dbReference type="EMBL" id="KAL3318618.1"/>
    </source>
</evidence>
<proteinExistence type="predicted"/>
<dbReference type="InterPro" id="IPR046460">
    <property type="entry name" value="UNC80_C"/>
</dbReference>
<sequence>MSQYVFPSTLCSAIIPLSNLMDDPTVVSDGISLSAVADQVIWSCLVEDTSLFLRYLFERLTRVQDKDNLLSVLRKLLQRLPELPMHSAHVIFNNLVGFMMFYIRTPSFSSPETIAITMNVLHMCNLMLTANLPCAKQFNVFDNDDVGVAQLVRLNDENRDYKFSDILLEALEGLPNQHDPNCLILLCDDRSNIIRNSNHHVRDFYTFKRNHTPKLKLEKVNFEDGQKLLQRNAFNQKYQEIGKVLFLSTILKFTPPAQISSHIFFLHEELSKLPSFPRKALEADIGLYDFVGTGRHLYGMDVTHKYTWIQLLRRMFDRMPSTFPWGSDFHIFLNVYNGALILHAEDTATLRHVLASYIHCVHHFRMIFSLNGYLAILPTILRVYNQHQHNTHLTSAIEFTCKQFYVMHRSPFVLQMFGAIANYIEQANDPTSASNSAPFQSTSTSSFYKVRSELLYKLLRAISKEIPDSLGILELCGLSLPLKALDFCYAEEQASWSILDCVTLCVTVIVYAPESPRARQMITILQAILPHLMRDLPTICAEDCIGGELKKNELQAIQQLGISIKQLIFTSEWMIRRQEEIRNTVIGAPAGAGERIAQSGCQVGPSIATGTSSSFGLRALRRGSERFVLPKLGATVQTPQSRVQGSGRPLSPGVDGTDWSCGPRSRNLEIREAILELVCEFLISANARLSELGEKHKFSDLLDIKSLLRLSEIVQTMIKNLPNDLQALASPSFQRVFSQLLPLIDWGHESVKSGRALEGILNRLNRTLPKLIDSLAARLQWDKLTSLITSIYATVLRNPSVCNLKEIKFLVELLRRTLLMDPSMTLLSISGGSNSSSSYATGSLVPGSSFLPNEHAKNCAPVTSNEMSPLHVPISSVVSPPRMTGKLGTNNLPPSIMIAPTISKNSSTLHNRPSPATPVSIAPPENVPPPEFAAEIIKLIGLMMQFLGVGL</sequence>
<keyword evidence="4" id="KW-1185">Reference proteome</keyword>
<accession>A0ABD2QGF2</accession>
<dbReference type="AlphaFoldDB" id="A0ABD2QGF2"/>
<organism evidence="3 4">
    <name type="scientific">Cichlidogyrus casuarinus</name>
    <dbReference type="NCBI Taxonomy" id="1844966"/>
    <lineage>
        <taxon>Eukaryota</taxon>
        <taxon>Metazoa</taxon>
        <taxon>Spiralia</taxon>
        <taxon>Lophotrochozoa</taxon>
        <taxon>Platyhelminthes</taxon>
        <taxon>Monogenea</taxon>
        <taxon>Monopisthocotylea</taxon>
        <taxon>Dactylogyridea</taxon>
        <taxon>Ancyrocephalidae</taxon>
        <taxon>Cichlidogyrus</taxon>
    </lineage>
</organism>
<reference evidence="3 4" key="1">
    <citation type="submission" date="2024-11" db="EMBL/GenBank/DDBJ databases">
        <title>Adaptive evolution of stress response genes in parasites aligns with host niche diversity.</title>
        <authorList>
            <person name="Hahn C."/>
            <person name="Resl P."/>
        </authorList>
    </citation>
    <scope>NUCLEOTIDE SEQUENCE [LARGE SCALE GENOMIC DNA]</scope>
    <source>
        <strain evidence="3">EGGRZ-B1_66</strain>
        <tissue evidence="3">Body</tissue>
    </source>
</reference>
<dbReference type="PANTHER" id="PTHR31781:SF1">
    <property type="entry name" value="PROTEIN UNC-80 HOMOLOG"/>
    <property type="match status" value="1"/>
</dbReference>
<dbReference type="Proteomes" id="UP001626550">
    <property type="component" value="Unassembled WGS sequence"/>
</dbReference>
<dbReference type="PANTHER" id="PTHR31781">
    <property type="entry name" value="UNC80"/>
    <property type="match status" value="1"/>
</dbReference>
<evidence type="ECO:0000313" key="4">
    <source>
        <dbReference type="Proteomes" id="UP001626550"/>
    </source>
</evidence>